<keyword evidence="2" id="KW-1185">Reference proteome</keyword>
<name>A0AA88DW59_FICCA</name>
<protein>
    <submittedName>
        <fullName evidence="1">Uncharacterized protein</fullName>
    </submittedName>
</protein>
<accession>A0AA88DW59</accession>
<evidence type="ECO:0000313" key="1">
    <source>
        <dbReference type="EMBL" id="GMN61966.1"/>
    </source>
</evidence>
<dbReference type="AlphaFoldDB" id="A0AA88DW59"/>
<sequence>MAPVMAGGEIVLGEIARFKRRGTCYGDDDDNEDGEPRLDRDILRRDFPVSEFTISLPTTTLELLPATDYYCRKWRPGREKEE</sequence>
<organism evidence="1 2">
    <name type="scientific">Ficus carica</name>
    <name type="common">Common fig</name>
    <dbReference type="NCBI Taxonomy" id="3494"/>
    <lineage>
        <taxon>Eukaryota</taxon>
        <taxon>Viridiplantae</taxon>
        <taxon>Streptophyta</taxon>
        <taxon>Embryophyta</taxon>
        <taxon>Tracheophyta</taxon>
        <taxon>Spermatophyta</taxon>
        <taxon>Magnoliopsida</taxon>
        <taxon>eudicotyledons</taxon>
        <taxon>Gunneridae</taxon>
        <taxon>Pentapetalae</taxon>
        <taxon>rosids</taxon>
        <taxon>fabids</taxon>
        <taxon>Rosales</taxon>
        <taxon>Moraceae</taxon>
        <taxon>Ficeae</taxon>
        <taxon>Ficus</taxon>
    </lineage>
</organism>
<reference evidence="1" key="1">
    <citation type="submission" date="2023-07" db="EMBL/GenBank/DDBJ databases">
        <title>draft genome sequence of fig (Ficus carica).</title>
        <authorList>
            <person name="Takahashi T."/>
            <person name="Nishimura K."/>
        </authorList>
    </citation>
    <scope>NUCLEOTIDE SEQUENCE</scope>
</reference>
<dbReference type="Proteomes" id="UP001187192">
    <property type="component" value="Unassembled WGS sequence"/>
</dbReference>
<proteinExistence type="predicted"/>
<dbReference type="EMBL" id="BTGU01000120">
    <property type="protein sequence ID" value="GMN61966.1"/>
    <property type="molecule type" value="Genomic_DNA"/>
</dbReference>
<comment type="caution">
    <text evidence="1">The sequence shown here is derived from an EMBL/GenBank/DDBJ whole genome shotgun (WGS) entry which is preliminary data.</text>
</comment>
<gene>
    <name evidence="1" type="ORF">TIFTF001_031039</name>
</gene>
<evidence type="ECO:0000313" key="2">
    <source>
        <dbReference type="Proteomes" id="UP001187192"/>
    </source>
</evidence>